<sequence>MNVTRDREHRQPPQRDGPFPFVANTMTHVYYEAFDEDDVYEIQYLLPVENETIKSFGLRVLKRDEYDAFGVVVFPSEKSSKAFVPGSSVASKFPDGTTKEAPFRVRLKNQGGQQQPNAPPDAIEVTIKLKLKQTEKVWTTLHSEERSLTTLEAYARKAFKIELAKLEFFVKNSKIETDADVTKLQHKCVVTVRNMQVAFSSITKLESAMLFTGCENLKVVSQGFPKKEAFAPDDAHVKHAIDSIKYLSDLVDIPEGCESTRRLYIDPILCAAGLKVGDIKMLVEKTIESPDLTGDVDYVFTFNNVVICVTEGKKDNLDAGIAQNIAQVCALRSARKRKHDEISRCSYYGIATTFVEWVFIEVGDGKICRSKMSVVDPSKPESIRDIIGQIVGLLKLCKEDAVSKEQNPKVQRTENK</sequence>
<proteinExistence type="predicted"/>
<evidence type="ECO:0000313" key="1">
    <source>
        <dbReference type="EMBL" id="CAD9825343.1"/>
    </source>
</evidence>
<protein>
    <submittedName>
        <fullName evidence="1">Uncharacterized protein</fullName>
    </submittedName>
</protein>
<reference evidence="1" key="1">
    <citation type="submission" date="2021-01" db="EMBL/GenBank/DDBJ databases">
        <authorList>
            <person name="Corre E."/>
            <person name="Pelletier E."/>
            <person name="Niang G."/>
            <person name="Scheremetjew M."/>
            <person name="Finn R."/>
            <person name="Kale V."/>
            <person name="Holt S."/>
            <person name="Cochrane G."/>
            <person name="Meng A."/>
            <person name="Brown T."/>
            <person name="Cohen L."/>
        </authorList>
    </citation>
    <scope>NUCLEOTIDE SEQUENCE</scope>
    <source>
        <strain evidence="1">CCMP2084</strain>
    </source>
</reference>
<dbReference type="AlphaFoldDB" id="A0A7S2XSP6"/>
<name>A0A7S2XSP6_9STRA</name>
<dbReference type="EMBL" id="HBHQ01025447">
    <property type="protein sequence ID" value="CAD9825343.1"/>
    <property type="molecule type" value="Transcribed_RNA"/>
</dbReference>
<accession>A0A7S2XSP6</accession>
<gene>
    <name evidence="1" type="ORF">ASEP1449_LOCUS17177</name>
</gene>
<organism evidence="1">
    <name type="scientific">Attheya septentrionalis</name>
    <dbReference type="NCBI Taxonomy" id="420275"/>
    <lineage>
        <taxon>Eukaryota</taxon>
        <taxon>Sar</taxon>
        <taxon>Stramenopiles</taxon>
        <taxon>Ochrophyta</taxon>
        <taxon>Bacillariophyta</taxon>
        <taxon>Coscinodiscophyceae</taxon>
        <taxon>Chaetocerotophycidae</taxon>
        <taxon>Chaetocerotales</taxon>
        <taxon>Attheyaceae</taxon>
        <taxon>Attheya</taxon>
    </lineage>
</organism>